<dbReference type="AlphaFoldDB" id="A0A1E3B392"/>
<dbReference type="Pfam" id="PF20174">
    <property type="entry name" value="DUF6540"/>
    <property type="match status" value="1"/>
</dbReference>
<dbReference type="STRING" id="573508.A0A1E3B392"/>
<gene>
    <name evidence="1" type="ORF">SI65_09299</name>
</gene>
<protein>
    <submittedName>
        <fullName evidence="1">Uncharacterized protein</fullName>
    </submittedName>
</protein>
<dbReference type="OrthoDB" id="2999773at2759"/>
<evidence type="ECO:0000313" key="2">
    <source>
        <dbReference type="Proteomes" id="UP000094569"/>
    </source>
</evidence>
<organism evidence="1 2">
    <name type="scientific">Aspergillus cristatus</name>
    <name type="common">Chinese Fuzhuan brick tea-fermentation fungus</name>
    <name type="synonym">Eurotium cristatum</name>
    <dbReference type="NCBI Taxonomy" id="573508"/>
    <lineage>
        <taxon>Eukaryota</taxon>
        <taxon>Fungi</taxon>
        <taxon>Dikarya</taxon>
        <taxon>Ascomycota</taxon>
        <taxon>Pezizomycotina</taxon>
        <taxon>Eurotiomycetes</taxon>
        <taxon>Eurotiomycetidae</taxon>
        <taxon>Eurotiales</taxon>
        <taxon>Aspergillaceae</taxon>
        <taxon>Aspergillus</taxon>
        <taxon>Aspergillus subgen. Aspergillus</taxon>
    </lineage>
</organism>
<evidence type="ECO:0000313" key="1">
    <source>
        <dbReference type="EMBL" id="ODM15358.1"/>
    </source>
</evidence>
<dbReference type="EMBL" id="JXNT01000017">
    <property type="protein sequence ID" value="ODM15358.1"/>
    <property type="molecule type" value="Genomic_DNA"/>
</dbReference>
<dbReference type="Proteomes" id="UP000094569">
    <property type="component" value="Unassembled WGS sequence"/>
</dbReference>
<keyword evidence="2" id="KW-1185">Reference proteome</keyword>
<reference evidence="1 2" key="1">
    <citation type="journal article" date="2016" name="BMC Genomics">
        <title>Comparative genomic and transcriptomic analyses of the Fuzhuan brick tea-fermentation fungus Aspergillus cristatus.</title>
        <authorList>
            <person name="Ge Y."/>
            <person name="Wang Y."/>
            <person name="Liu Y."/>
            <person name="Tan Y."/>
            <person name="Ren X."/>
            <person name="Zhang X."/>
            <person name="Hyde K.D."/>
            <person name="Liu Y."/>
            <person name="Liu Z."/>
        </authorList>
    </citation>
    <scope>NUCLEOTIDE SEQUENCE [LARGE SCALE GENOMIC DNA]</scope>
    <source>
        <strain evidence="1 2">GZAAS20.1005</strain>
    </source>
</reference>
<name>A0A1E3B392_ASPCR</name>
<comment type="caution">
    <text evidence="1">The sequence shown here is derived from an EMBL/GenBank/DDBJ whole genome shotgun (WGS) entry which is preliminary data.</text>
</comment>
<dbReference type="InterPro" id="IPR046670">
    <property type="entry name" value="DUF6540"/>
</dbReference>
<proteinExistence type="predicted"/>
<sequence length="259" mass="28472">MINEASAASPPPPPAVKKFPAPAAVPKPPVVSPKGPEGAFLVELMMYNGSPFKDHWAYWAGDVRSGFEFQIRRNPDLADSSNQPWKRVPLQWMDEKHFDKARMFNGGEFKVDTVPVCGFEASAHKVKVPEKSLNSVEEMVDTSNVGKKISQRNCQTWIVESADQLVKDDIFNKEAAASSRSPAVICFHRPPHTMGRYGLAEWTYSLVSPCAQTSFLIAVTIASLIWSSPLSAPSDRTQGCWSGREAATVDAFVLRGCAM</sequence>
<accession>A0A1E3B392</accession>
<dbReference type="VEuPathDB" id="FungiDB:SI65_09299"/>